<name>A0ABV3M6Y7_9ACTN</name>
<sequence>MPALTPAPAAAPPTPSEGKRPVWAIVQRVLTVGGVDKALDHGANAVEIDAIAWKKGRWADHNGLLTSADDSMVDTFDRIAEQRQVGKDVGFRRAE</sequence>
<organism evidence="2 3">
    <name type="scientific">Streptomyces huasconensis</name>
    <dbReference type="NCBI Taxonomy" id="1854574"/>
    <lineage>
        <taxon>Bacteria</taxon>
        <taxon>Bacillati</taxon>
        <taxon>Actinomycetota</taxon>
        <taxon>Actinomycetes</taxon>
        <taxon>Kitasatosporales</taxon>
        <taxon>Streptomycetaceae</taxon>
        <taxon>Streptomyces</taxon>
    </lineage>
</organism>
<dbReference type="Gene3D" id="3.20.20.190">
    <property type="entry name" value="Phosphatidylinositol (PI) phosphodiesterase"/>
    <property type="match status" value="1"/>
</dbReference>
<dbReference type="EMBL" id="JBEYRS010000016">
    <property type="protein sequence ID" value="MEW2366422.1"/>
    <property type="molecule type" value="Genomic_DNA"/>
</dbReference>
<evidence type="ECO:0000256" key="1">
    <source>
        <dbReference type="SAM" id="MobiDB-lite"/>
    </source>
</evidence>
<keyword evidence="3" id="KW-1185">Reference proteome</keyword>
<evidence type="ECO:0000313" key="2">
    <source>
        <dbReference type="EMBL" id="MEW2366422.1"/>
    </source>
</evidence>
<comment type="caution">
    <text evidence="2">The sequence shown here is derived from an EMBL/GenBank/DDBJ whole genome shotgun (WGS) entry which is preliminary data.</text>
</comment>
<dbReference type="Proteomes" id="UP001553843">
    <property type="component" value="Unassembled WGS sequence"/>
</dbReference>
<evidence type="ECO:0000313" key="3">
    <source>
        <dbReference type="Proteomes" id="UP001553843"/>
    </source>
</evidence>
<gene>
    <name evidence="2" type="ORF">AB0887_31315</name>
</gene>
<feature type="region of interest" description="Disordered" evidence="1">
    <location>
        <begin position="1"/>
        <end position="20"/>
    </location>
</feature>
<protein>
    <submittedName>
        <fullName evidence="2">Uncharacterized protein</fullName>
    </submittedName>
</protein>
<dbReference type="RefSeq" id="WP_359773842.1">
    <property type="nucleotide sequence ID" value="NZ_JBEYRR010000001.1"/>
</dbReference>
<dbReference type="InterPro" id="IPR017946">
    <property type="entry name" value="PLC-like_Pdiesterase_TIM-brl"/>
</dbReference>
<reference evidence="2 3" key="1">
    <citation type="submission" date="2024-06" db="EMBL/GenBank/DDBJ databases">
        <title>The Natural Products Discovery Center: Release of the First 8490 Sequenced Strains for Exploring Actinobacteria Biosynthetic Diversity.</title>
        <authorList>
            <person name="Kalkreuter E."/>
            <person name="Kautsar S.A."/>
            <person name="Yang D."/>
            <person name="Bader C.D."/>
            <person name="Teijaro C.N."/>
            <person name="Fluegel L."/>
            <person name="Davis C.M."/>
            <person name="Simpson J.R."/>
            <person name="Lauterbach L."/>
            <person name="Steele A.D."/>
            <person name="Gui C."/>
            <person name="Meng S."/>
            <person name="Li G."/>
            <person name="Viehrig K."/>
            <person name="Ye F."/>
            <person name="Su P."/>
            <person name="Kiefer A.F."/>
            <person name="Nichols A."/>
            <person name="Cepeda A.J."/>
            <person name="Yan W."/>
            <person name="Fan B."/>
            <person name="Jiang Y."/>
            <person name="Adhikari A."/>
            <person name="Zheng C.-J."/>
            <person name="Schuster L."/>
            <person name="Cowan T.M."/>
            <person name="Smanski M.J."/>
            <person name="Chevrette M.G."/>
            <person name="De Carvalho L.P.S."/>
            <person name="Shen B."/>
        </authorList>
    </citation>
    <scope>NUCLEOTIDE SEQUENCE [LARGE SCALE GENOMIC DNA]</scope>
    <source>
        <strain evidence="2 3">NPDC047833</strain>
    </source>
</reference>
<accession>A0ABV3M6Y7</accession>
<proteinExistence type="predicted"/>